<dbReference type="Gene3D" id="3.40.50.300">
    <property type="entry name" value="P-loop containing nucleotide triphosphate hydrolases"/>
    <property type="match status" value="1"/>
</dbReference>
<dbReference type="Pfam" id="PF00685">
    <property type="entry name" value="Sulfotransfer_1"/>
    <property type="match status" value="1"/>
</dbReference>
<gene>
    <name evidence="4" type="ORF">HPB52_006334</name>
</gene>
<dbReference type="AlphaFoldDB" id="A0A9D4QCA8"/>
<sequence length="183" mass="21434">MLIYQFQDGTFDQFVELFLGGRVEHGDYFENVTSWYEHANDTNVLFLTYEELMKDARRSVLRIAQFMGHEYGQKFQEDPQLLTRVLENTSFDRMKKSFNHDAKKSPLSKSSFLKTVRPEILRGLLAFTALVETPATGEFVRKGQVGDWKNHFSADQIRRMKERIFEASSKSDFMSLWKDVDIP</sequence>
<evidence type="ECO:0000256" key="2">
    <source>
        <dbReference type="ARBA" id="ARBA00022679"/>
    </source>
</evidence>
<comment type="caution">
    <text evidence="4">The sequence shown here is derived from an EMBL/GenBank/DDBJ whole genome shotgun (WGS) entry which is preliminary data.</text>
</comment>
<keyword evidence="2" id="KW-0808">Transferase</keyword>
<keyword evidence="5" id="KW-1185">Reference proteome</keyword>
<dbReference type="EMBL" id="JABSTV010001247">
    <property type="protein sequence ID" value="KAH7972088.1"/>
    <property type="molecule type" value="Genomic_DNA"/>
</dbReference>
<organism evidence="4 5">
    <name type="scientific">Rhipicephalus sanguineus</name>
    <name type="common">Brown dog tick</name>
    <name type="synonym">Ixodes sanguineus</name>
    <dbReference type="NCBI Taxonomy" id="34632"/>
    <lineage>
        <taxon>Eukaryota</taxon>
        <taxon>Metazoa</taxon>
        <taxon>Ecdysozoa</taxon>
        <taxon>Arthropoda</taxon>
        <taxon>Chelicerata</taxon>
        <taxon>Arachnida</taxon>
        <taxon>Acari</taxon>
        <taxon>Parasitiformes</taxon>
        <taxon>Ixodida</taxon>
        <taxon>Ixodoidea</taxon>
        <taxon>Ixodidae</taxon>
        <taxon>Rhipicephalinae</taxon>
        <taxon>Rhipicephalus</taxon>
        <taxon>Rhipicephalus</taxon>
    </lineage>
</organism>
<dbReference type="SUPFAM" id="SSF52540">
    <property type="entry name" value="P-loop containing nucleoside triphosphate hydrolases"/>
    <property type="match status" value="1"/>
</dbReference>
<reference evidence="4" key="2">
    <citation type="submission" date="2021-09" db="EMBL/GenBank/DDBJ databases">
        <authorList>
            <person name="Jia N."/>
            <person name="Wang J."/>
            <person name="Shi W."/>
            <person name="Du L."/>
            <person name="Sun Y."/>
            <person name="Zhan W."/>
            <person name="Jiang J."/>
            <person name="Wang Q."/>
            <person name="Zhang B."/>
            <person name="Ji P."/>
            <person name="Sakyi L.B."/>
            <person name="Cui X."/>
            <person name="Yuan T."/>
            <person name="Jiang B."/>
            <person name="Yang W."/>
            <person name="Lam T.T.-Y."/>
            <person name="Chang Q."/>
            <person name="Ding S."/>
            <person name="Wang X."/>
            <person name="Zhu J."/>
            <person name="Ruan X."/>
            <person name="Zhao L."/>
            <person name="Wei J."/>
            <person name="Que T."/>
            <person name="Du C."/>
            <person name="Cheng J."/>
            <person name="Dai P."/>
            <person name="Han X."/>
            <person name="Huang E."/>
            <person name="Gao Y."/>
            <person name="Liu J."/>
            <person name="Shao H."/>
            <person name="Ye R."/>
            <person name="Li L."/>
            <person name="Wei W."/>
            <person name="Wang X."/>
            <person name="Wang C."/>
            <person name="Huo Q."/>
            <person name="Li W."/>
            <person name="Guo W."/>
            <person name="Chen H."/>
            <person name="Chen S."/>
            <person name="Zhou L."/>
            <person name="Zhou L."/>
            <person name="Ni X."/>
            <person name="Tian J."/>
            <person name="Zhou Y."/>
            <person name="Sheng Y."/>
            <person name="Liu T."/>
            <person name="Pan Y."/>
            <person name="Xia L."/>
            <person name="Li J."/>
            <person name="Zhao F."/>
            <person name="Cao W."/>
        </authorList>
    </citation>
    <scope>NUCLEOTIDE SEQUENCE</scope>
    <source>
        <strain evidence="4">Rsan-2018</strain>
        <tissue evidence="4">Larvae</tissue>
    </source>
</reference>
<name>A0A9D4QCA8_RHISA</name>
<comment type="similarity">
    <text evidence="1">Belongs to the sulfotransferase 1 family.</text>
</comment>
<dbReference type="VEuPathDB" id="VectorBase:RSAN_042818"/>
<dbReference type="PANTHER" id="PTHR11783">
    <property type="entry name" value="SULFOTRANSFERASE SULT"/>
    <property type="match status" value="1"/>
</dbReference>
<dbReference type="InterPro" id="IPR027417">
    <property type="entry name" value="P-loop_NTPase"/>
</dbReference>
<protein>
    <recommendedName>
        <fullName evidence="3">Sulfotransferase domain-containing protein</fullName>
    </recommendedName>
</protein>
<dbReference type="Proteomes" id="UP000821837">
    <property type="component" value="Chromosome 11"/>
</dbReference>
<accession>A0A9D4QCA8</accession>
<evidence type="ECO:0000256" key="1">
    <source>
        <dbReference type="ARBA" id="ARBA00005771"/>
    </source>
</evidence>
<evidence type="ECO:0000313" key="4">
    <source>
        <dbReference type="EMBL" id="KAH7972088.1"/>
    </source>
</evidence>
<reference evidence="4" key="1">
    <citation type="journal article" date="2020" name="Cell">
        <title>Large-Scale Comparative Analyses of Tick Genomes Elucidate Their Genetic Diversity and Vector Capacities.</title>
        <authorList>
            <consortium name="Tick Genome and Microbiome Consortium (TIGMIC)"/>
            <person name="Jia N."/>
            <person name="Wang J."/>
            <person name="Shi W."/>
            <person name="Du L."/>
            <person name="Sun Y."/>
            <person name="Zhan W."/>
            <person name="Jiang J.F."/>
            <person name="Wang Q."/>
            <person name="Zhang B."/>
            <person name="Ji P."/>
            <person name="Bell-Sakyi L."/>
            <person name="Cui X.M."/>
            <person name="Yuan T.T."/>
            <person name="Jiang B.G."/>
            <person name="Yang W.F."/>
            <person name="Lam T.T."/>
            <person name="Chang Q.C."/>
            <person name="Ding S.J."/>
            <person name="Wang X.J."/>
            <person name="Zhu J.G."/>
            <person name="Ruan X.D."/>
            <person name="Zhao L."/>
            <person name="Wei J.T."/>
            <person name="Ye R.Z."/>
            <person name="Que T.C."/>
            <person name="Du C.H."/>
            <person name="Zhou Y.H."/>
            <person name="Cheng J.X."/>
            <person name="Dai P.F."/>
            <person name="Guo W.B."/>
            <person name="Han X.H."/>
            <person name="Huang E.J."/>
            <person name="Li L.F."/>
            <person name="Wei W."/>
            <person name="Gao Y.C."/>
            <person name="Liu J.Z."/>
            <person name="Shao H.Z."/>
            <person name="Wang X."/>
            <person name="Wang C.C."/>
            <person name="Yang T.C."/>
            <person name="Huo Q.B."/>
            <person name="Li W."/>
            <person name="Chen H.Y."/>
            <person name="Chen S.E."/>
            <person name="Zhou L.G."/>
            <person name="Ni X.B."/>
            <person name="Tian J.H."/>
            <person name="Sheng Y."/>
            <person name="Liu T."/>
            <person name="Pan Y.S."/>
            <person name="Xia L.Y."/>
            <person name="Li J."/>
            <person name="Zhao F."/>
            <person name="Cao W.C."/>
        </authorList>
    </citation>
    <scope>NUCLEOTIDE SEQUENCE</scope>
    <source>
        <strain evidence="4">Rsan-2018</strain>
    </source>
</reference>
<dbReference type="InterPro" id="IPR000863">
    <property type="entry name" value="Sulfotransferase_dom"/>
</dbReference>
<feature type="domain" description="Sulfotransferase" evidence="3">
    <location>
        <begin position="8"/>
        <end position="166"/>
    </location>
</feature>
<evidence type="ECO:0000313" key="5">
    <source>
        <dbReference type="Proteomes" id="UP000821837"/>
    </source>
</evidence>
<proteinExistence type="inferred from homology"/>
<dbReference type="GO" id="GO:0008146">
    <property type="term" value="F:sulfotransferase activity"/>
    <property type="evidence" value="ECO:0007669"/>
    <property type="project" value="InterPro"/>
</dbReference>
<evidence type="ECO:0000259" key="3">
    <source>
        <dbReference type="Pfam" id="PF00685"/>
    </source>
</evidence>